<dbReference type="PANTHER" id="PTHR35526:SF3">
    <property type="entry name" value="ANTI-SIGMA-F FACTOR RSBW"/>
    <property type="match status" value="1"/>
</dbReference>
<proteinExistence type="predicted"/>
<evidence type="ECO:0000259" key="3">
    <source>
        <dbReference type="Pfam" id="PF13581"/>
    </source>
</evidence>
<feature type="domain" description="Histidine kinase/HSP90-like ATPase" evidence="3">
    <location>
        <begin position="14"/>
        <end position="106"/>
    </location>
</feature>
<keyword evidence="1" id="KW-0418">Kinase</keyword>
<name>A0ABT9KQ30_9ACTN</name>
<dbReference type="InterPro" id="IPR050267">
    <property type="entry name" value="Anti-sigma-factor_SerPK"/>
</dbReference>
<evidence type="ECO:0000313" key="4">
    <source>
        <dbReference type="EMBL" id="MDP9610525.1"/>
    </source>
</evidence>
<organism evidence="4 5">
    <name type="scientific">Streptomyces demainii</name>
    <dbReference type="NCBI Taxonomy" id="588122"/>
    <lineage>
        <taxon>Bacteria</taxon>
        <taxon>Bacillati</taxon>
        <taxon>Actinomycetota</taxon>
        <taxon>Actinomycetes</taxon>
        <taxon>Kitasatosporales</taxon>
        <taxon>Streptomycetaceae</taxon>
        <taxon>Streptomyces</taxon>
    </lineage>
</organism>
<comment type="caution">
    <text evidence="4">The sequence shown here is derived from an EMBL/GenBank/DDBJ whole genome shotgun (WGS) entry which is preliminary data.</text>
</comment>
<sequence length="199" mass="20817">MSAQLPRADFSLVFPPDPGWVRTAREAIRTALRTANRTDLTDTALLLTSEAVTNAVNACRRSGCSAPVTLYAEWGPHGTLRVLVSDDAPASPRNAPSPETRPTPRAAGGCSSSAAPPPTGASATTGRAPGKRCGSRSTGPVSEQPRRVRHARGLGTHPSHLGSVGRVCCLARITVTARSPLSIGVWRMVCGTKGRFRSA</sequence>
<protein>
    <submittedName>
        <fullName evidence="4">Anti-sigma regulatory factor (Ser/Thr protein kinase)</fullName>
    </submittedName>
</protein>
<reference evidence="4 5" key="1">
    <citation type="submission" date="2023-07" db="EMBL/GenBank/DDBJ databases">
        <title>Sequencing the genomes of 1000 actinobacteria strains.</title>
        <authorList>
            <person name="Klenk H.-P."/>
        </authorList>
    </citation>
    <scope>NUCLEOTIDE SEQUENCE [LARGE SCALE GENOMIC DNA]</scope>
    <source>
        <strain evidence="4 5">DSM 41600</strain>
    </source>
</reference>
<dbReference type="RefSeq" id="WP_252370256.1">
    <property type="nucleotide sequence ID" value="NZ_JAURUE010000001.1"/>
</dbReference>
<evidence type="ECO:0000256" key="1">
    <source>
        <dbReference type="ARBA" id="ARBA00022527"/>
    </source>
</evidence>
<keyword evidence="1" id="KW-0723">Serine/threonine-protein kinase</keyword>
<feature type="region of interest" description="Disordered" evidence="2">
    <location>
        <begin position="87"/>
        <end position="157"/>
    </location>
</feature>
<evidence type="ECO:0000256" key="2">
    <source>
        <dbReference type="SAM" id="MobiDB-lite"/>
    </source>
</evidence>
<dbReference type="Pfam" id="PF13581">
    <property type="entry name" value="HATPase_c_2"/>
    <property type="match status" value="1"/>
</dbReference>
<dbReference type="InterPro" id="IPR036890">
    <property type="entry name" value="HATPase_C_sf"/>
</dbReference>
<dbReference type="Proteomes" id="UP001234880">
    <property type="component" value="Unassembled WGS sequence"/>
</dbReference>
<dbReference type="InterPro" id="IPR003594">
    <property type="entry name" value="HATPase_dom"/>
</dbReference>
<keyword evidence="5" id="KW-1185">Reference proteome</keyword>
<keyword evidence="1" id="KW-0808">Transferase</keyword>
<dbReference type="CDD" id="cd16936">
    <property type="entry name" value="HATPase_RsbW-like"/>
    <property type="match status" value="1"/>
</dbReference>
<dbReference type="PANTHER" id="PTHR35526">
    <property type="entry name" value="ANTI-SIGMA-F FACTOR RSBW-RELATED"/>
    <property type="match status" value="1"/>
</dbReference>
<dbReference type="Gene3D" id="3.30.565.10">
    <property type="entry name" value="Histidine kinase-like ATPase, C-terminal domain"/>
    <property type="match status" value="1"/>
</dbReference>
<accession>A0ABT9KQ30</accession>
<dbReference type="EMBL" id="JAURUE010000001">
    <property type="protein sequence ID" value="MDP9610525.1"/>
    <property type="molecule type" value="Genomic_DNA"/>
</dbReference>
<gene>
    <name evidence="4" type="ORF">JOF35_002802</name>
</gene>
<evidence type="ECO:0000313" key="5">
    <source>
        <dbReference type="Proteomes" id="UP001234880"/>
    </source>
</evidence>
<feature type="compositionally biased region" description="Low complexity" evidence="2">
    <location>
        <begin position="104"/>
        <end position="128"/>
    </location>
</feature>